<dbReference type="CDD" id="cd06257">
    <property type="entry name" value="DnaJ"/>
    <property type="match status" value="1"/>
</dbReference>
<dbReference type="InterPro" id="IPR014756">
    <property type="entry name" value="Ig_E-set"/>
</dbReference>
<evidence type="ECO:0000256" key="4">
    <source>
        <dbReference type="ARBA" id="ARBA00022824"/>
    </source>
</evidence>
<protein>
    <recommendedName>
        <fullName evidence="11">J domain-containing protein</fullName>
    </recommendedName>
</protein>
<dbReference type="Gene3D" id="1.10.150.20">
    <property type="entry name" value="5' to 3' exonuclease, C-terminal subdomain"/>
    <property type="match status" value="1"/>
</dbReference>
<dbReference type="PROSITE" id="PS50076">
    <property type="entry name" value="DNAJ_2"/>
    <property type="match status" value="1"/>
</dbReference>
<dbReference type="AlphaFoldDB" id="A0AAV0GD77"/>
<evidence type="ECO:0000256" key="1">
    <source>
        <dbReference type="ARBA" id="ARBA00004477"/>
    </source>
</evidence>
<feature type="domain" description="J" evidence="11">
    <location>
        <begin position="99"/>
        <end position="164"/>
    </location>
</feature>
<dbReference type="GO" id="GO:0006614">
    <property type="term" value="P:SRP-dependent cotranslational protein targeting to membrane"/>
    <property type="evidence" value="ECO:0007669"/>
    <property type="project" value="TreeGrafter"/>
</dbReference>
<dbReference type="Gene3D" id="1.10.3380.10">
    <property type="entry name" value="Sec63 N-terminal domain-like domain"/>
    <property type="match status" value="1"/>
</dbReference>
<dbReference type="GO" id="GO:0008320">
    <property type="term" value="F:protein transmembrane transporter activity"/>
    <property type="evidence" value="ECO:0007669"/>
    <property type="project" value="TreeGrafter"/>
</dbReference>
<dbReference type="Gene3D" id="2.60.40.150">
    <property type="entry name" value="C2 domain"/>
    <property type="match status" value="1"/>
</dbReference>
<dbReference type="EMBL" id="CAMAPF010001079">
    <property type="protein sequence ID" value="CAH9145539.1"/>
    <property type="molecule type" value="Genomic_DNA"/>
</dbReference>
<dbReference type="PANTHER" id="PTHR24075">
    <property type="entry name" value="SEC63 DOMAIN-CONTAINING"/>
    <property type="match status" value="1"/>
</dbReference>
<dbReference type="InterPro" id="IPR004179">
    <property type="entry name" value="Sec63-dom"/>
</dbReference>
<dbReference type="SMART" id="SM00973">
    <property type="entry name" value="Sec63"/>
    <property type="match status" value="1"/>
</dbReference>
<feature type="transmembrane region" description="Helical" evidence="10">
    <location>
        <begin position="12"/>
        <end position="29"/>
    </location>
</feature>
<dbReference type="Pfam" id="PF00226">
    <property type="entry name" value="DnaJ"/>
    <property type="match status" value="1"/>
</dbReference>
<keyword evidence="8" id="KW-0143">Chaperone</keyword>
<dbReference type="Pfam" id="PF02889">
    <property type="entry name" value="Sec63"/>
    <property type="match status" value="1"/>
</dbReference>
<feature type="transmembrane region" description="Helical" evidence="10">
    <location>
        <begin position="66"/>
        <end position="88"/>
    </location>
</feature>
<keyword evidence="2" id="KW-0813">Transport</keyword>
<reference evidence="12" key="1">
    <citation type="submission" date="2022-07" db="EMBL/GenBank/DDBJ databases">
        <authorList>
            <person name="Macas J."/>
            <person name="Novak P."/>
            <person name="Neumann P."/>
        </authorList>
    </citation>
    <scope>NUCLEOTIDE SEQUENCE</scope>
</reference>
<feature type="region of interest" description="Disordered" evidence="9">
    <location>
        <begin position="612"/>
        <end position="670"/>
    </location>
</feature>
<gene>
    <name evidence="12" type="ORF">CEPIT_LOCUS42294</name>
</gene>
<evidence type="ECO:0000256" key="2">
    <source>
        <dbReference type="ARBA" id="ARBA00022448"/>
    </source>
</evidence>
<keyword evidence="7 10" id="KW-0472">Membrane</keyword>
<dbReference type="GO" id="GO:0006620">
    <property type="term" value="P:post-translational protein targeting to endoplasmic reticulum membrane"/>
    <property type="evidence" value="ECO:0007669"/>
    <property type="project" value="TreeGrafter"/>
</dbReference>
<dbReference type="FunFam" id="1.10.287.110:FF:000038">
    <property type="entry name" value="DnaJ protein ERDJ2A"/>
    <property type="match status" value="1"/>
</dbReference>
<evidence type="ECO:0000313" key="13">
    <source>
        <dbReference type="Proteomes" id="UP001152523"/>
    </source>
</evidence>
<sequence length="670" mass="75133">MAENQENSALFPIFILSVIGLPLVLYTVLKISRAASKRKRSIHCECSVCKRSGKYLKSNSQKISSLLSCSNLTLLLLWMIVGLLAYSIKQTKREIQVFEPFSILGLEPGASDSAIKKAYRRLSIQYHPDKNPDPDANRYFVEHISKAYQALTDPISRENYEKYGHPDGRQGFQIGIALPEFMLAGASGGVLLIWILGGLVLLPLIVGVIYLSRSSQYSGNVRRETLSSYYNFMKPSLAPSKTMELFIKATEYMEIPVRRLDEEPLRKLFSILKGELNLDGKNAKQEHAKYWKQHPSLIKAELLIQAHLTRKTEILSPDLQKDYKHMLQLAPRLLEELFLMATLPRNPKGHGWLRPAVGVVELSQCIVQGIPFSARKATRGGSGGAEGVASFLQLPHFSDAVIEKIVQKARTFQDFQDLTSEERARLLMNVAGLSSSEAQDVEKVLELMPHVTLEVSCETEGEEGIQEGDIVTVQAWVMLKRKNGLTAALPHCPFYPFLKDENFWFLLADVNSNDVWFSEKVNFMDEIGAVTAAVKVIEDKMEALGEEGNKISVAVKEVTKRVRDGSRLVMGKIRAPAEGNYNLTGYLLCDSWMGCDEAVSLKVKVLKRNRAGTRGGGEQNIPNDTEDEDEEDEDDDNNDDEVESEYSEDEEDKQVIITGRRGKAVEKKNR</sequence>
<dbReference type="Proteomes" id="UP001152523">
    <property type="component" value="Unassembled WGS sequence"/>
</dbReference>
<dbReference type="GO" id="GO:0003723">
    <property type="term" value="F:RNA binding"/>
    <property type="evidence" value="ECO:0007669"/>
    <property type="project" value="TreeGrafter"/>
</dbReference>
<keyword evidence="3 10" id="KW-0812">Transmembrane</keyword>
<comment type="caution">
    <text evidence="12">The sequence shown here is derived from an EMBL/GenBank/DDBJ whole genome shotgun (WGS) entry which is preliminary data.</text>
</comment>
<dbReference type="PRINTS" id="PR00625">
    <property type="entry name" value="JDOMAIN"/>
</dbReference>
<dbReference type="SUPFAM" id="SSF158702">
    <property type="entry name" value="Sec63 N-terminal domain-like"/>
    <property type="match status" value="1"/>
</dbReference>
<evidence type="ECO:0000259" key="11">
    <source>
        <dbReference type="PROSITE" id="PS50076"/>
    </source>
</evidence>
<dbReference type="SMART" id="SM00271">
    <property type="entry name" value="DnaJ"/>
    <property type="match status" value="1"/>
</dbReference>
<evidence type="ECO:0000256" key="10">
    <source>
        <dbReference type="SAM" id="Phobius"/>
    </source>
</evidence>
<evidence type="ECO:0000256" key="9">
    <source>
        <dbReference type="SAM" id="MobiDB-lite"/>
    </source>
</evidence>
<evidence type="ECO:0000256" key="3">
    <source>
        <dbReference type="ARBA" id="ARBA00022692"/>
    </source>
</evidence>
<evidence type="ECO:0000256" key="5">
    <source>
        <dbReference type="ARBA" id="ARBA00022927"/>
    </source>
</evidence>
<keyword evidence="13" id="KW-1185">Reference proteome</keyword>
<keyword evidence="5" id="KW-0653">Protein transport</keyword>
<organism evidence="12 13">
    <name type="scientific">Cuscuta epithymum</name>
    <dbReference type="NCBI Taxonomy" id="186058"/>
    <lineage>
        <taxon>Eukaryota</taxon>
        <taxon>Viridiplantae</taxon>
        <taxon>Streptophyta</taxon>
        <taxon>Embryophyta</taxon>
        <taxon>Tracheophyta</taxon>
        <taxon>Spermatophyta</taxon>
        <taxon>Magnoliopsida</taxon>
        <taxon>eudicotyledons</taxon>
        <taxon>Gunneridae</taxon>
        <taxon>Pentapetalae</taxon>
        <taxon>asterids</taxon>
        <taxon>lamiids</taxon>
        <taxon>Solanales</taxon>
        <taxon>Convolvulaceae</taxon>
        <taxon>Cuscuteae</taxon>
        <taxon>Cuscuta</taxon>
        <taxon>Cuscuta subgen. Cuscuta</taxon>
    </lineage>
</organism>
<dbReference type="SUPFAM" id="SSF81296">
    <property type="entry name" value="E set domains"/>
    <property type="match status" value="1"/>
</dbReference>
<evidence type="ECO:0000256" key="6">
    <source>
        <dbReference type="ARBA" id="ARBA00022989"/>
    </source>
</evidence>
<dbReference type="InterPro" id="IPR036869">
    <property type="entry name" value="J_dom_sf"/>
</dbReference>
<dbReference type="InterPro" id="IPR035892">
    <property type="entry name" value="C2_domain_sf"/>
</dbReference>
<dbReference type="GO" id="GO:0031207">
    <property type="term" value="C:Sec62/Sec63 complex"/>
    <property type="evidence" value="ECO:0007669"/>
    <property type="project" value="TreeGrafter"/>
</dbReference>
<accession>A0AAV0GD77</accession>
<feature type="compositionally biased region" description="Acidic residues" evidence="9">
    <location>
        <begin position="624"/>
        <end position="652"/>
    </location>
</feature>
<evidence type="ECO:0000256" key="7">
    <source>
        <dbReference type="ARBA" id="ARBA00023136"/>
    </source>
</evidence>
<dbReference type="Gene3D" id="1.10.287.110">
    <property type="entry name" value="DnaJ domain"/>
    <property type="match status" value="1"/>
</dbReference>
<comment type="subcellular location">
    <subcellularLocation>
        <location evidence="1">Endoplasmic reticulum membrane</location>
        <topology evidence="1">Multi-pass membrane protein</topology>
    </subcellularLocation>
</comment>
<dbReference type="SUPFAM" id="SSF46565">
    <property type="entry name" value="Chaperone J-domain"/>
    <property type="match status" value="1"/>
</dbReference>
<proteinExistence type="predicted"/>
<keyword evidence="6 10" id="KW-1133">Transmembrane helix</keyword>
<evidence type="ECO:0000313" key="12">
    <source>
        <dbReference type="EMBL" id="CAH9145539.1"/>
    </source>
</evidence>
<name>A0AAV0GD77_9ASTE</name>
<dbReference type="InterPro" id="IPR001623">
    <property type="entry name" value="DnaJ_domain"/>
</dbReference>
<feature type="transmembrane region" description="Helical" evidence="10">
    <location>
        <begin position="191"/>
        <end position="212"/>
    </location>
</feature>
<keyword evidence="4" id="KW-0256">Endoplasmic reticulum</keyword>
<evidence type="ECO:0000256" key="8">
    <source>
        <dbReference type="ARBA" id="ARBA00023186"/>
    </source>
</evidence>
<dbReference type="PANTHER" id="PTHR24075:SF11">
    <property type="entry name" value="DNAJ PROTEIN ERDJ2A-LIKE"/>
    <property type="match status" value="1"/>
</dbReference>